<feature type="region of interest" description="Disordered" evidence="4">
    <location>
        <begin position="483"/>
        <end position="531"/>
    </location>
</feature>
<evidence type="ECO:0000313" key="6">
    <source>
        <dbReference type="Proteomes" id="UP000241394"/>
    </source>
</evidence>
<feature type="compositionally biased region" description="Low complexity" evidence="4">
    <location>
        <begin position="499"/>
        <end position="508"/>
    </location>
</feature>
<dbReference type="InterPro" id="IPR008587">
    <property type="entry name" value="FPP_plant"/>
</dbReference>
<reference evidence="6" key="2">
    <citation type="journal article" date="2018" name="BMC Genomics">
        <title>A manually annotated Actinidia chinensis var. chinensis (kiwifruit) genome highlights the challenges associated with draft genomes and gene prediction in plants.</title>
        <authorList>
            <person name="Pilkington S.M."/>
            <person name="Crowhurst R."/>
            <person name="Hilario E."/>
            <person name="Nardozza S."/>
            <person name="Fraser L."/>
            <person name="Peng Y."/>
            <person name="Gunaseelan K."/>
            <person name="Simpson R."/>
            <person name="Tahir J."/>
            <person name="Deroles S.C."/>
            <person name="Templeton K."/>
            <person name="Luo Z."/>
            <person name="Davy M."/>
            <person name="Cheng C."/>
            <person name="McNeilage M."/>
            <person name="Scaglione D."/>
            <person name="Liu Y."/>
            <person name="Zhang Q."/>
            <person name="Datson P."/>
            <person name="De Silva N."/>
            <person name="Gardiner S.E."/>
            <person name="Bassett H."/>
            <person name="Chagne D."/>
            <person name="McCallum J."/>
            <person name="Dzierzon H."/>
            <person name="Deng C."/>
            <person name="Wang Y.Y."/>
            <person name="Barron L."/>
            <person name="Manako K."/>
            <person name="Bowen J."/>
            <person name="Foster T.M."/>
            <person name="Erridge Z.A."/>
            <person name="Tiffin H."/>
            <person name="Waite C.N."/>
            <person name="Davies K.M."/>
            <person name="Grierson E.P."/>
            <person name="Laing W.A."/>
            <person name="Kirk R."/>
            <person name="Chen X."/>
            <person name="Wood M."/>
            <person name="Montefiori M."/>
            <person name="Brummell D.A."/>
            <person name="Schwinn K.E."/>
            <person name="Catanach A."/>
            <person name="Fullerton C."/>
            <person name="Li D."/>
            <person name="Meiyalaghan S."/>
            <person name="Nieuwenhuizen N."/>
            <person name="Read N."/>
            <person name="Prakash R."/>
            <person name="Hunter D."/>
            <person name="Zhang H."/>
            <person name="McKenzie M."/>
            <person name="Knabel M."/>
            <person name="Harris A."/>
            <person name="Allan A.C."/>
            <person name="Gleave A."/>
            <person name="Chen A."/>
            <person name="Janssen B.J."/>
            <person name="Plunkett B."/>
            <person name="Ampomah-Dwamena C."/>
            <person name="Voogd C."/>
            <person name="Leif D."/>
            <person name="Lafferty D."/>
            <person name="Souleyre E.J.F."/>
            <person name="Varkonyi-Gasic E."/>
            <person name="Gambi F."/>
            <person name="Hanley J."/>
            <person name="Yao J.L."/>
            <person name="Cheung J."/>
            <person name="David K.M."/>
            <person name="Warren B."/>
            <person name="Marsh K."/>
            <person name="Snowden K.C."/>
            <person name="Lin-Wang K."/>
            <person name="Brian L."/>
            <person name="Martinez-Sanchez M."/>
            <person name="Wang M."/>
            <person name="Ileperuma N."/>
            <person name="Macnee N."/>
            <person name="Campin R."/>
            <person name="McAtee P."/>
            <person name="Drummond R.S.M."/>
            <person name="Espley R.V."/>
            <person name="Ireland H.S."/>
            <person name="Wu R."/>
            <person name="Atkinson R.G."/>
            <person name="Karunairetnam S."/>
            <person name="Bulley S."/>
            <person name="Chunkath S."/>
            <person name="Hanley Z."/>
            <person name="Storey R."/>
            <person name="Thrimawithana A.H."/>
            <person name="Thomson S."/>
            <person name="David C."/>
            <person name="Testolin R."/>
            <person name="Huang H."/>
            <person name="Hellens R.P."/>
            <person name="Schaffer R.J."/>
        </authorList>
    </citation>
    <scope>NUCLEOTIDE SEQUENCE [LARGE SCALE GENOMIC DNA]</scope>
    <source>
        <strain evidence="6">cv. Red5</strain>
    </source>
</reference>
<feature type="coiled-coil region" evidence="3">
    <location>
        <begin position="57"/>
        <end position="112"/>
    </location>
</feature>
<dbReference type="Pfam" id="PF05911">
    <property type="entry name" value="FPP"/>
    <property type="match status" value="2"/>
</dbReference>
<comment type="caution">
    <text evidence="5">The sequence shown here is derived from an EMBL/GenBank/DDBJ whole genome shotgun (WGS) entry which is preliminary data.</text>
</comment>
<dbReference type="Proteomes" id="UP000241394">
    <property type="component" value="Chromosome LG4"/>
</dbReference>
<dbReference type="AlphaFoldDB" id="A0A2R6RMP1"/>
<comment type="similarity">
    <text evidence="1">Belongs to the FPP family.</text>
</comment>
<evidence type="ECO:0000256" key="4">
    <source>
        <dbReference type="SAM" id="MobiDB-lite"/>
    </source>
</evidence>
<dbReference type="EMBL" id="NKQK01000004">
    <property type="protein sequence ID" value="PSS31269.1"/>
    <property type="molecule type" value="Genomic_DNA"/>
</dbReference>
<feature type="region of interest" description="Disordered" evidence="4">
    <location>
        <begin position="416"/>
        <end position="445"/>
    </location>
</feature>
<feature type="compositionally biased region" description="Polar residues" evidence="4">
    <location>
        <begin position="522"/>
        <end position="531"/>
    </location>
</feature>
<evidence type="ECO:0000256" key="3">
    <source>
        <dbReference type="SAM" id="Coils"/>
    </source>
</evidence>
<feature type="coiled-coil region" evidence="3">
    <location>
        <begin position="230"/>
        <end position="264"/>
    </location>
</feature>
<organism evidence="5 6">
    <name type="scientific">Actinidia chinensis var. chinensis</name>
    <name type="common">Chinese soft-hair kiwi</name>
    <dbReference type="NCBI Taxonomy" id="1590841"/>
    <lineage>
        <taxon>Eukaryota</taxon>
        <taxon>Viridiplantae</taxon>
        <taxon>Streptophyta</taxon>
        <taxon>Embryophyta</taxon>
        <taxon>Tracheophyta</taxon>
        <taxon>Spermatophyta</taxon>
        <taxon>Magnoliopsida</taxon>
        <taxon>eudicotyledons</taxon>
        <taxon>Gunneridae</taxon>
        <taxon>Pentapetalae</taxon>
        <taxon>asterids</taxon>
        <taxon>Ericales</taxon>
        <taxon>Actinidiaceae</taxon>
        <taxon>Actinidia</taxon>
    </lineage>
</organism>
<gene>
    <name evidence="5" type="ORF">CEY00_Acc04565</name>
</gene>
<dbReference type="SUPFAM" id="SSF57997">
    <property type="entry name" value="Tropomyosin"/>
    <property type="match status" value="1"/>
</dbReference>
<dbReference type="PANTHER" id="PTHR31580">
    <property type="entry name" value="FILAMENT-LIKE PLANT PROTEIN 4"/>
    <property type="match status" value="1"/>
</dbReference>
<dbReference type="OMA" id="ALPCNER"/>
<dbReference type="InParanoid" id="A0A2R6RMP1"/>
<reference evidence="5 6" key="1">
    <citation type="submission" date="2017-07" db="EMBL/GenBank/DDBJ databases">
        <title>An improved, manually edited Actinidia chinensis var. chinensis (kiwifruit) genome highlights the challenges associated with draft genomes and gene prediction in plants.</title>
        <authorList>
            <person name="Pilkington S."/>
            <person name="Crowhurst R."/>
            <person name="Hilario E."/>
            <person name="Nardozza S."/>
            <person name="Fraser L."/>
            <person name="Peng Y."/>
            <person name="Gunaseelan K."/>
            <person name="Simpson R."/>
            <person name="Tahir J."/>
            <person name="Deroles S."/>
            <person name="Templeton K."/>
            <person name="Luo Z."/>
            <person name="Davy M."/>
            <person name="Cheng C."/>
            <person name="Mcneilage M."/>
            <person name="Scaglione D."/>
            <person name="Liu Y."/>
            <person name="Zhang Q."/>
            <person name="Datson P."/>
            <person name="De Silva N."/>
            <person name="Gardiner S."/>
            <person name="Bassett H."/>
            <person name="Chagne D."/>
            <person name="Mccallum J."/>
            <person name="Dzierzon H."/>
            <person name="Deng C."/>
            <person name="Wang Y.-Y."/>
            <person name="Barron N."/>
            <person name="Manako K."/>
            <person name="Bowen J."/>
            <person name="Foster T."/>
            <person name="Erridge Z."/>
            <person name="Tiffin H."/>
            <person name="Waite C."/>
            <person name="Davies K."/>
            <person name="Grierson E."/>
            <person name="Laing W."/>
            <person name="Kirk R."/>
            <person name="Chen X."/>
            <person name="Wood M."/>
            <person name="Montefiori M."/>
            <person name="Brummell D."/>
            <person name="Schwinn K."/>
            <person name="Catanach A."/>
            <person name="Fullerton C."/>
            <person name="Li D."/>
            <person name="Meiyalaghan S."/>
            <person name="Nieuwenhuizen N."/>
            <person name="Read N."/>
            <person name="Prakash R."/>
            <person name="Hunter D."/>
            <person name="Zhang H."/>
            <person name="Mckenzie M."/>
            <person name="Knabel M."/>
            <person name="Harris A."/>
            <person name="Allan A."/>
            <person name="Chen A."/>
            <person name="Janssen B."/>
            <person name="Plunkett B."/>
            <person name="Dwamena C."/>
            <person name="Voogd C."/>
            <person name="Leif D."/>
            <person name="Lafferty D."/>
            <person name="Souleyre E."/>
            <person name="Varkonyi-Gasic E."/>
            <person name="Gambi F."/>
            <person name="Hanley J."/>
            <person name="Yao J.-L."/>
            <person name="Cheung J."/>
            <person name="David K."/>
            <person name="Warren B."/>
            <person name="Marsh K."/>
            <person name="Snowden K."/>
            <person name="Lin-Wang K."/>
            <person name="Brian L."/>
            <person name="Martinez-Sanchez M."/>
            <person name="Wang M."/>
            <person name="Ileperuma N."/>
            <person name="Macnee N."/>
            <person name="Campin R."/>
            <person name="Mcatee P."/>
            <person name="Drummond R."/>
            <person name="Espley R."/>
            <person name="Ireland H."/>
            <person name="Wu R."/>
            <person name="Atkinson R."/>
            <person name="Karunairetnam S."/>
            <person name="Bulley S."/>
            <person name="Chunkath S."/>
            <person name="Hanley Z."/>
            <person name="Storey R."/>
            <person name="Thrimawithana A."/>
            <person name="Thomson S."/>
            <person name="David C."/>
            <person name="Testolin R."/>
        </authorList>
    </citation>
    <scope>NUCLEOTIDE SEQUENCE [LARGE SCALE GENOMIC DNA]</scope>
    <source>
        <strain evidence="6">cv. Red5</strain>
        <tissue evidence="5">Young leaf</tissue>
    </source>
</reference>
<dbReference type="STRING" id="1590841.A0A2R6RMP1"/>
<evidence type="ECO:0000313" key="5">
    <source>
        <dbReference type="EMBL" id="PSS31269.1"/>
    </source>
</evidence>
<dbReference type="Gramene" id="PSS31269">
    <property type="protein sequence ID" value="PSS31269"/>
    <property type="gene ID" value="CEY00_Acc04565"/>
</dbReference>
<dbReference type="Gene3D" id="1.20.5.340">
    <property type="match status" value="1"/>
</dbReference>
<keyword evidence="6" id="KW-1185">Reference proteome</keyword>
<dbReference type="PANTHER" id="PTHR31580:SF4">
    <property type="entry name" value="FILAMENT-LIKE PLANT PROTEIN 6"/>
    <property type="match status" value="1"/>
</dbReference>
<feature type="coiled-coil region" evidence="3">
    <location>
        <begin position="155"/>
        <end position="182"/>
    </location>
</feature>
<dbReference type="OrthoDB" id="1926355at2759"/>
<keyword evidence="2 3" id="KW-0175">Coiled coil</keyword>
<name>A0A2R6RMP1_ACTCC</name>
<accession>A0A2R6RMP1</accession>
<protein>
    <submittedName>
        <fullName evidence="5">Filament-like plant protein</fullName>
    </submittedName>
</protein>
<evidence type="ECO:0000256" key="2">
    <source>
        <dbReference type="ARBA" id="ARBA00023054"/>
    </source>
</evidence>
<proteinExistence type="inferred from homology"/>
<sequence length="531" mass="59606">MDKRSWPWKKKSSDKSGVEKAVAASETAAASVGSQAEHDKYKKPNYVQISVESYSHLTGLEDQVKAYEDQVKAYEDQVKAYEDQVKTLEDEVEELNEKLSAAHTEMTNKENVVKQHTKVAEEAVSGWEKAEAEALTLKNHLESVTLLKLTAEDRASHLDGALKECMRQIRNLKEEHEQRLHEVVLTKTKQWDKIKIEFELKIANLDQELLRSAAENAALSRSLQERSNMLIKISEEKSQAEAEIELLKSNIESCEREINSLKYEHHIVAKELEIRNEEKNMSVRSAEVANKQHLDGVKKIAKLEAECQRLRGLVRKKLPGPAALAQMKLEVESLGRDYGETRVRRSSVKPSSPHTSQLPEFCLDLYRNESCAVADLDVQSNQDKELAAAAEKLAECQETIFLLGKQLKSMRPQTEFTALPCNERSQKGEALTEEEPTTSSPNLRDFDQTEMDFASNNLHKVGGESPVDLYNSPFSLSDAEANSLLRSPISSQHPKHQSTKSGSSSSSSAPTPEKHSRGISRFFSSKGKNGY</sequence>
<evidence type="ECO:0000256" key="1">
    <source>
        <dbReference type="ARBA" id="ARBA00005921"/>
    </source>
</evidence>